<dbReference type="Pfam" id="PF00440">
    <property type="entry name" value="TetR_N"/>
    <property type="match status" value="1"/>
</dbReference>
<keyword evidence="5" id="KW-1185">Reference proteome</keyword>
<evidence type="ECO:0000313" key="4">
    <source>
        <dbReference type="EMBL" id="SHK40407.1"/>
    </source>
</evidence>
<evidence type="ECO:0000256" key="2">
    <source>
        <dbReference type="PROSITE-ProRule" id="PRU00335"/>
    </source>
</evidence>
<dbReference type="STRING" id="564117.SAMN05216369_1875"/>
<dbReference type="PANTHER" id="PTHR43479">
    <property type="entry name" value="ACREF/ENVCD OPERON REPRESSOR-RELATED"/>
    <property type="match status" value="1"/>
</dbReference>
<sequence>MAIMIEDYEAFRSELSLSKEDVIRDVYRQNKDRISIKKEATAVKNLTRIIESTLRLANSKGFHAMTLRDLCADSGMSMGGLYAYISNKADLIHLIQSHGFIITRRTLLHYTSQVEDIRDRLFAAIKAHLYLSEQMRAWFYFSYMEAKSLPAPEKRDAVAIELEIEEIFLNLIEDGIKAEIYEAKNARLVSLMTKALLQDWYLKRRKYRDQNIGVDDYAVFVRDVIENYLLWKR</sequence>
<evidence type="ECO:0000256" key="1">
    <source>
        <dbReference type="ARBA" id="ARBA00023125"/>
    </source>
</evidence>
<keyword evidence="1 2" id="KW-0238">DNA-binding</keyword>
<proteinExistence type="predicted"/>
<dbReference type="InterPro" id="IPR001647">
    <property type="entry name" value="HTH_TetR"/>
</dbReference>
<dbReference type="InterPro" id="IPR041490">
    <property type="entry name" value="KstR2_TetR_C"/>
</dbReference>
<accession>A0A1M6S7A9</accession>
<gene>
    <name evidence="4" type="ORF">SAMN05216369_1875</name>
</gene>
<dbReference type="SUPFAM" id="SSF46689">
    <property type="entry name" value="Homeodomain-like"/>
    <property type="match status" value="1"/>
</dbReference>
<protein>
    <submittedName>
        <fullName evidence="4">Transcriptional regulator, TetR family</fullName>
    </submittedName>
</protein>
<dbReference type="PROSITE" id="PS50977">
    <property type="entry name" value="HTH_TETR_2"/>
    <property type="match status" value="1"/>
</dbReference>
<organism evidence="4 5">
    <name type="scientific">Marinobacter antarcticus</name>
    <dbReference type="NCBI Taxonomy" id="564117"/>
    <lineage>
        <taxon>Bacteria</taxon>
        <taxon>Pseudomonadati</taxon>
        <taxon>Pseudomonadota</taxon>
        <taxon>Gammaproteobacteria</taxon>
        <taxon>Pseudomonadales</taxon>
        <taxon>Marinobacteraceae</taxon>
        <taxon>Marinobacter</taxon>
    </lineage>
</organism>
<feature type="DNA-binding region" description="H-T-H motif" evidence="2">
    <location>
        <begin position="66"/>
        <end position="85"/>
    </location>
</feature>
<dbReference type="Gene3D" id="1.10.357.10">
    <property type="entry name" value="Tetracycline Repressor, domain 2"/>
    <property type="match status" value="1"/>
</dbReference>
<dbReference type="GO" id="GO:0003677">
    <property type="term" value="F:DNA binding"/>
    <property type="evidence" value="ECO:0007669"/>
    <property type="project" value="UniProtKB-UniRule"/>
</dbReference>
<dbReference type="AlphaFoldDB" id="A0A1M6S7A9"/>
<dbReference type="InterPro" id="IPR009057">
    <property type="entry name" value="Homeodomain-like_sf"/>
</dbReference>
<feature type="domain" description="HTH tetR-type" evidence="3">
    <location>
        <begin position="43"/>
        <end position="103"/>
    </location>
</feature>
<evidence type="ECO:0000313" key="5">
    <source>
        <dbReference type="Proteomes" id="UP000184497"/>
    </source>
</evidence>
<dbReference type="Proteomes" id="UP000184497">
    <property type="component" value="Unassembled WGS sequence"/>
</dbReference>
<name>A0A1M6S7A9_9GAMM</name>
<reference evidence="5" key="1">
    <citation type="submission" date="2016-11" db="EMBL/GenBank/DDBJ databases">
        <authorList>
            <person name="Varghese N."/>
            <person name="Submissions S."/>
        </authorList>
    </citation>
    <scope>NUCLEOTIDE SEQUENCE [LARGE SCALE GENOMIC DNA]</scope>
    <source>
        <strain evidence="5">CGMCC 1.10835</strain>
    </source>
</reference>
<dbReference type="EMBL" id="FRAQ01000001">
    <property type="protein sequence ID" value="SHK40407.1"/>
    <property type="molecule type" value="Genomic_DNA"/>
</dbReference>
<dbReference type="InterPro" id="IPR050624">
    <property type="entry name" value="HTH-type_Tx_Regulator"/>
</dbReference>
<dbReference type="PANTHER" id="PTHR43479:SF11">
    <property type="entry name" value="ACREF_ENVCD OPERON REPRESSOR-RELATED"/>
    <property type="match status" value="1"/>
</dbReference>
<dbReference type="Pfam" id="PF17932">
    <property type="entry name" value="TetR_C_24"/>
    <property type="match status" value="1"/>
</dbReference>
<evidence type="ECO:0000259" key="3">
    <source>
        <dbReference type="PROSITE" id="PS50977"/>
    </source>
</evidence>